<keyword evidence="2" id="KW-1185">Reference proteome</keyword>
<accession>A0A9W6U8U5</accession>
<sequence length="245" mass="25963">MSQYLSMLTTHSGFGESFQDGLGSSKYPWALTLEESVTSATAYDICSDCEVQHLARLAYLRSRRDALHFVSVVVVSVVDASVDGASVASVGATVACVVAAGAFVDDEAAMDGASVVGASVEGASVTVEDSDAVEVSVVPVVDPLAVRGTQLTAQHRYTQSVMKTNEEPKGTTERTHIGLLRTRFPVVVDVDYPLGVGRVLPARDGSSRYPWALTREVSATKAAADESAMPASIEFRFLDGLQIEK</sequence>
<evidence type="ECO:0000313" key="2">
    <source>
        <dbReference type="Proteomes" id="UP001165083"/>
    </source>
</evidence>
<dbReference type="Proteomes" id="UP001165083">
    <property type="component" value="Unassembled WGS sequence"/>
</dbReference>
<dbReference type="AlphaFoldDB" id="A0A9W6U8U5"/>
<proteinExistence type="predicted"/>
<protein>
    <submittedName>
        <fullName evidence="1">Unnamed protein product</fullName>
    </submittedName>
</protein>
<comment type="caution">
    <text evidence="1">The sequence shown here is derived from an EMBL/GenBank/DDBJ whole genome shotgun (WGS) entry which is preliminary data.</text>
</comment>
<name>A0A9W6U8U5_9STRA</name>
<dbReference type="EMBL" id="BSXW01000726">
    <property type="protein sequence ID" value="GMF28656.1"/>
    <property type="molecule type" value="Genomic_DNA"/>
</dbReference>
<organism evidence="1 2">
    <name type="scientific">Phytophthora lilii</name>
    <dbReference type="NCBI Taxonomy" id="2077276"/>
    <lineage>
        <taxon>Eukaryota</taxon>
        <taxon>Sar</taxon>
        <taxon>Stramenopiles</taxon>
        <taxon>Oomycota</taxon>
        <taxon>Peronosporomycetes</taxon>
        <taxon>Peronosporales</taxon>
        <taxon>Peronosporaceae</taxon>
        <taxon>Phytophthora</taxon>
    </lineage>
</organism>
<reference evidence="1" key="1">
    <citation type="submission" date="2023-04" db="EMBL/GenBank/DDBJ databases">
        <title>Phytophthora lilii NBRC 32176.</title>
        <authorList>
            <person name="Ichikawa N."/>
            <person name="Sato H."/>
            <person name="Tonouchi N."/>
        </authorList>
    </citation>
    <scope>NUCLEOTIDE SEQUENCE</scope>
    <source>
        <strain evidence="1">NBRC 32176</strain>
    </source>
</reference>
<evidence type="ECO:0000313" key="1">
    <source>
        <dbReference type="EMBL" id="GMF28656.1"/>
    </source>
</evidence>
<gene>
    <name evidence="1" type="ORF">Plil01_001210100</name>
</gene>